<reference evidence="2" key="3">
    <citation type="submission" date="2018-08" db="UniProtKB">
        <authorList>
            <consortium name="EnsemblPlants"/>
        </authorList>
    </citation>
    <scope>IDENTIFICATION</scope>
    <source>
        <strain evidence="2">cv. Bd21</strain>
    </source>
</reference>
<dbReference type="EMBL" id="CM000881">
    <property type="protein sequence ID" value="PNT70981.1"/>
    <property type="molecule type" value="Genomic_DNA"/>
</dbReference>
<evidence type="ECO:0000313" key="3">
    <source>
        <dbReference type="Proteomes" id="UP000008810"/>
    </source>
</evidence>
<dbReference type="AlphaFoldDB" id="A0A2K2D9L8"/>
<reference evidence="1" key="2">
    <citation type="submission" date="2017-06" db="EMBL/GenBank/DDBJ databases">
        <title>WGS assembly of Brachypodium distachyon.</title>
        <authorList>
            <consortium name="The International Brachypodium Initiative"/>
            <person name="Lucas S."/>
            <person name="Harmon-Smith M."/>
            <person name="Lail K."/>
            <person name="Tice H."/>
            <person name="Grimwood J."/>
            <person name="Bruce D."/>
            <person name="Barry K."/>
            <person name="Shu S."/>
            <person name="Lindquist E."/>
            <person name="Wang M."/>
            <person name="Pitluck S."/>
            <person name="Vogel J.P."/>
            <person name="Garvin D.F."/>
            <person name="Mockler T.C."/>
            <person name="Schmutz J."/>
            <person name="Rokhsar D."/>
            <person name="Bevan M.W."/>
        </authorList>
    </citation>
    <scope>NUCLEOTIDE SEQUENCE</scope>
    <source>
        <strain evidence="1">Bd21</strain>
    </source>
</reference>
<proteinExistence type="predicted"/>
<sequence length="100" mass="11362">MSNEVTENLATKLSLVGHHPISWRRRLFGAKMSKVLIRLLRNPSVRQRCSIVTPATGDGSGLLDLTNGIEDMERKTDELASSVKWTLWMTCIEDSVRYSW</sequence>
<dbReference type="Proteomes" id="UP000008810">
    <property type="component" value="Chromosome 2"/>
</dbReference>
<organism evidence="1">
    <name type="scientific">Brachypodium distachyon</name>
    <name type="common">Purple false brome</name>
    <name type="synonym">Trachynia distachya</name>
    <dbReference type="NCBI Taxonomy" id="15368"/>
    <lineage>
        <taxon>Eukaryota</taxon>
        <taxon>Viridiplantae</taxon>
        <taxon>Streptophyta</taxon>
        <taxon>Embryophyta</taxon>
        <taxon>Tracheophyta</taxon>
        <taxon>Spermatophyta</taxon>
        <taxon>Magnoliopsida</taxon>
        <taxon>Liliopsida</taxon>
        <taxon>Poales</taxon>
        <taxon>Poaceae</taxon>
        <taxon>BOP clade</taxon>
        <taxon>Pooideae</taxon>
        <taxon>Stipodae</taxon>
        <taxon>Brachypodieae</taxon>
        <taxon>Brachypodium</taxon>
    </lineage>
</organism>
<gene>
    <name evidence="1" type="ORF">BRADI_2g20893v3</name>
</gene>
<evidence type="ECO:0000313" key="1">
    <source>
        <dbReference type="EMBL" id="PNT70981.1"/>
    </source>
</evidence>
<reference evidence="1 2" key="1">
    <citation type="journal article" date="2010" name="Nature">
        <title>Genome sequencing and analysis of the model grass Brachypodium distachyon.</title>
        <authorList>
            <consortium name="International Brachypodium Initiative"/>
        </authorList>
    </citation>
    <scope>NUCLEOTIDE SEQUENCE [LARGE SCALE GENOMIC DNA]</scope>
    <source>
        <strain evidence="1 2">Bd21</strain>
    </source>
</reference>
<dbReference type="Gramene" id="PNT70981">
    <property type="protein sequence ID" value="PNT70981"/>
    <property type="gene ID" value="BRADI_2g20893v3"/>
</dbReference>
<dbReference type="InParanoid" id="A0A2K2D9L8"/>
<protein>
    <submittedName>
        <fullName evidence="1 2">Uncharacterized protein</fullName>
    </submittedName>
</protein>
<name>A0A2K2D9L8_BRADI</name>
<keyword evidence="3" id="KW-1185">Reference proteome</keyword>
<evidence type="ECO:0000313" key="2">
    <source>
        <dbReference type="EnsemblPlants" id="PNT70981"/>
    </source>
</evidence>
<accession>A0A2K2D9L8</accession>
<dbReference type="EnsemblPlants" id="PNT70981">
    <property type="protein sequence ID" value="PNT70981"/>
    <property type="gene ID" value="BRADI_2g20893v3"/>
</dbReference>